<evidence type="ECO:0000256" key="1">
    <source>
        <dbReference type="SAM" id="Phobius"/>
    </source>
</evidence>
<reference evidence="3" key="1">
    <citation type="submission" date="2017-03" db="EMBL/GenBank/DDBJ databases">
        <authorList>
            <person name="Rodrigo-Torres L."/>
            <person name="Arahal R.D."/>
            <person name="Lucena T."/>
        </authorList>
    </citation>
    <scope>NUCLEOTIDE SEQUENCE [LARGE SCALE GENOMIC DNA]</scope>
    <source>
        <strain evidence="3">CECT 8411</strain>
    </source>
</reference>
<evidence type="ECO:0008006" key="4">
    <source>
        <dbReference type="Google" id="ProtNLM"/>
    </source>
</evidence>
<name>A0A1X7A882_9RHOB</name>
<feature type="transmembrane region" description="Helical" evidence="1">
    <location>
        <begin position="100"/>
        <end position="118"/>
    </location>
</feature>
<dbReference type="EMBL" id="FWFP01000013">
    <property type="protein sequence ID" value="SLN72864.1"/>
    <property type="molecule type" value="Genomic_DNA"/>
</dbReference>
<evidence type="ECO:0000313" key="3">
    <source>
        <dbReference type="Proteomes" id="UP000193778"/>
    </source>
</evidence>
<feature type="transmembrane region" description="Helical" evidence="1">
    <location>
        <begin position="15"/>
        <end position="36"/>
    </location>
</feature>
<protein>
    <recommendedName>
        <fullName evidence="4">Transmembrane protein</fullName>
    </recommendedName>
</protein>
<dbReference type="AlphaFoldDB" id="A0A1X7A882"/>
<evidence type="ECO:0000313" key="2">
    <source>
        <dbReference type="EMBL" id="SLN72864.1"/>
    </source>
</evidence>
<sequence>MEEFDLIVAQQPQWVQIWLNILMFGAFVLPITLVIWRQTRLTALITVVGSLLGAVGVILIFSQMGYVRLMGLGHAVAWTPLAYYLWRQQGRSDIPTPPKWIIRVVLLTLVVSLVFDYVDVIRYLLGDRAAVPVPV</sequence>
<accession>A0A1X7A882</accession>
<dbReference type="OrthoDB" id="7619983at2"/>
<keyword evidence="1" id="KW-0812">Transmembrane</keyword>
<feature type="transmembrane region" description="Helical" evidence="1">
    <location>
        <begin position="67"/>
        <end position="86"/>
    </location>
</feature>
<organism evidence="2 3">
    <name type="scientific">Ruegeria meonggei</name>
    <dbReference type="NCBI Taxonomy" id="1446476"/>
    <lineage>
        <taxon>Bacteria</taxon>
        <taxon>Pseudomonadati</taxon>
        <taxon>Pseudomonadota</taxon>
        <taxon>Alphaproteobacteria</taxon>
        <taxon>Rhodobacterales</taxon>
        <taxon>Roseobacteraceae</taxon>
        <taxon>Ruegeria</taxon>
    </lineage>
</organism>
<dbReference type="RefSeq" id="WP_085824271.1">
    <property type="nucleotide sequence ID" value="NZ_FWFP01000013.1"/>
</dbReference>
<dbReference type="Proteomes" id="UP000193778">
    <property type="component" value="Unassembled WGS sequence"/>
</dbReference>
<keyword evidence="1" id="KW-0472">Membrane</keyword>
<keyword evidence="3" id="KW-1185">Reference proteome</keyword>
<gene>
    <name evidence="2" type="ORF">RUM8411_03814</name>
</gene>
<feature type="transmembrane region" description="Helical" evidence="1">
    <location>
        <begin position="43"/>
        <end position="61"/>
    </location>
</feature>
<keyword evidence="1" id="KW-1133">Transmembrane helix</keyword>
<proteinExistence type="predicted"/>